<accession>A0A2P1PM85</accession>
<dbReference type="Proteomes" id="UP000241074">
    <property type="component" value="Chromosome"/>
</dbReference>
<gene>
    <name evidence="3" type="ORF">C7S18_01415</name>
</gene>
<organism evidence="3 4">
    <name type="scientific">Ahniella affigens</name>
    <dbReference type="NCBI Taxonomy" id="2021234"/>
    <lineage>
        <taxon>Bacteria</taxon>
        <taxon>Pseudomonadati</taxon>
        <taxon>Pseudomonadota</taxon>
        <taxon>Gammaproteobacteria</taxon>
        <taxon>Lysobacterales</taxon>
        <taxon>Rhodanobacteraceae</taxon>
        <taxon>Ahniella</taxon>
    </lineage>
</organism>
<dbReference type="Pfam" id="PF12770">
    <property type="entry name" value="CHAT"/>
    <property type="match status" value="1"/>
</dbReference>
<feature type="region of interest" description="Disordered" evidence="1">
    <location>
        <begin position="924"/>
        <end position="946"/>
    </location>
</feature>
<dbReference type="Gene3D" id="1.25.40.10">
    <property type="entry name" value="Tetratricopeptide repeat domain"/>
    <property type="match status" value="2"/>
</dbReference>
<dbReference type="KEGG" id="xba:C7S18_01415"/>
<dbReference type="EMBL" id="CP027860">
    <property type="protein sequence ID" value="AVP95937.1"/>
    <property type="molecule type" value="Genomic_DNA"/>
</dbReference>
<evidence type="ECO:0000259" key="2">
    <source>
        <dbReference type="Pfam" id="PF12770"/>
    </source>
</evidence>
<evidence type="ECO:0000313" key="3">
    <source>
        <dbReference type="EMBL" id="AVP95937.1"/>
    </source>
</evidence>
<feature type="domain" description="CHAT" evidence="2">
    <location>
        <begin position="744"/>
        <end position="1066"/>
    </location>
</feature>
<dbReference type="OrthoDB" id="9146156at2"/>
<dbReference type="InterPro" id="IPR019734">
    <property type="entry name" value="TPR_rpt"/>
</dbReference>
<keyword evidence="4" id="KW-1185">Reference proteome</keyword>
<reference evidence="3 4" key="2">
    <citation type="submission" date="2018-03" db="EMBL/GenBank/DDBJ databases">
        <authorList>
            <person name="Keele B.F."/>
        </authorList>
    </citation>
    <scope>NUCLEOTIDE SEQUENCE [LARGE SCALE GENOMIC DNA]</scope>
    <source>
        <strain evidence="3 4">D13</strain>
    </source>
</reference>
<evidence type="ECO:0000313" key="4">
    <source>
        <dbReference type="Proteomes" id="UP000241074"/>
    </source>
</evidence>
<dbReference type="InterPro" id="IPR024983">
    <property type="entry name" value="CHAT_dom"/>
</dbReference>
<name>A0A2P1PM85_9GAMM</name>
<reference evidence="3 4" key="1">
    <citation type="submission" date="2018-03" db="EMBL/GenBank/DDBJ databases">
        <title>Ahniella affigens gen. nov., sp. nov., a gammaproteobacterium isolated from sandy soil near a stream.</title>
        <authorList>
            <person name="Ko Y."/>
            <person name="Kim J.-H."/>
        </authorList>
    </citation>
    <scope>NUCLEOTIDE SEQUENCE [LARGE SCALE GENOMIC DNA]</scope>
    <source>
        <strain evidence="3 4">D13</strain>
    </source>
</reference>
<proteinExistence type="predicted"/>
<protein>
    <recommendedName>
        <fullName evidence="2">CHAT domain-containing protein</fullName>
    </recommendedName>
</protein>
<dbReference type="AlphaFoldDB" id="A0A2P1PM85"/>
<evidence type="ECO:0000256" key="1">
    <source>
        <dbReference type="SAM" id="MobiDB-lite"/>
    </source>
</evidence>
<sequence length="1068" mass="116155">MPWCDRWRVTFVRSLSRNGSFDSPTRAERAVLPYPVRHPRSGACILRTPCLTVGLWFVALLTASMLADAAAPNSAIPERFVALIQDDRPSDARRLAEREYQDLAPDASMLQRCEALELIMVLFGFEPGAPDDLSARYATQSLSCWQSLPGDRARAFAVARELRQARRLIIEGKYQEGFALEAARRQEFDALQRHLPALQQSMCWDAIGNAAQWRDELEAAAQAFRKATDVLDGGASAERIQQAQMLGVLALRLERAGQLAEAMAAIDRADTLMAPPFPAPKFVRATLHGRRATIAFFANRWDQALTHADAAIALFRPLGPSVNEQLALNLVTRSNALKKSGRQADALPPLIEAIALERALPDQDLTGLAAHMNQLGTLQFELNQIEAAEASFNESLALYREALGAGKELGYPAAANLAAVLLARGNTRDARARMDTYVARAEQQLGPDNERLPELLLEQGNYAYADHDYAAAEAIHQRALRLLPKVEGVLAAQRYWHTRSLARAQHGLGNDRAAFATAVNAERQRQQLLRNVGSHLGSDHAIALQQKLTGTLDMIHALVAADPDPKRIEIAWDLEIAARQSVARLIGARLQTARQTADATTQSLWLAYEQASDAYTNATLSPASDQVAMARRREALDQAERALAAQVRAVAQALEPGADRVAALKSALPRGSALIAYVQFTQDPWQPENTGRAASEGRYYAYVLSASEPATLTDLGSGTRIAAAVGRWQESLRDPRSSALELKQAGRALRRLVLDPLSIPTQLSRHYIVPAGDLYRVSWLPLPVADERSAQRLVDTGPDVQLLDSERELRVAAGTQVADSLLLVGAPALANRERHLTGCGLAELPGASAEIDALSNLWRPEKASPSMSVLVGKAAMEPAVRRAMQASRLLHFATHTLSTQACEPLLASRSVKLIDTTATPLRPEDRGRGALVLSTPTKPAPKMNPARTDGLLTPEEVVTMDLSEVQSVVLSACDTGAGAVTPEEGAFGLRRAFRLAGARSVVMSLWPIDDAATAALMQAYYRERLQRRAEVPTALRAAALAVIAERTAAGESVHPYYWAGFVASGDWR</sequence>
<dbReference type="PANTHER" id="PTHR10098">
    <property type="entry name" value="RAPSYN-RELATED"/>
    <property type="match status" value="1"/>
</dbReference>
<dbReference type="SUPFAM" id="SSF48452">
    <property type="entry name" value="TPR-like"/>
    <property type="match status" value="2"/>
</dbReference>
<dbReference type="SMART" id="SM00028">
    <property type="entry name" value="TPR"/>
    <property type="match status" value="4"/>
</dbReference>
<dbReference type="InterPro" id="IPR011990">
    <property type="entry name" value="TPR-like_helical_dom_sf"/>
</dbReference>